<evidence type="ECO:0000313" key="4">
    <source>
        <dbReference type="Proteomes" id="UP000095300"/>
    </source>
</evidence>
<feature type="compositionally biased region" description="Low complexity" evidence="2">
    <location>
        <begin position="277"/>
        <end position="290"/>
    </location>
</feature>
<name>A0A1I8PS30_STOCA</name>
<dbReference type="STRING" id="35570.A0A1I8PS30"/>
<accession>A0A1I8PS30</accession>
<dbReference type="VEuPathDB" id="VectorBase:SCAU010598"/>
<dbReference type="AlphaFoldDB" id="A0A1I8PS30"/>
<feature type="compositionally biased region" description="Low complexity" evidence="2">
    <location>
        <begin position="220"/>
        <end position="230"/>
    </location>
</feature>
<protein>
    <submittedName>
        <fullName evidence="3">Uncharacterized protein</fullName>
    </submittedName>
</protein>
<evidence type="ECO:0000256" key="1">
    <source>
        <dbReference type="SAM" id="Coils"/>
    </source>
</evidence>
<sequence length="368" mass="41520">MPKRGFFSISCFIKVIRSRKYFQVCERKKAKLLRAKKKMELRSTRKRNEYKELQITLKGMGFYEDGMELQEMRQVLDALNQSVNERETNFFEDDDMERAIRESELDFMPSNNAGLWNSTMMGTFQATSPCSSPEAPAHIIIVQAEVHHSLNWSPECSEEERLNRKRLASTSELEHNSNDSKSMSKSFNAIEPFAKRMNQKSDFFLKHSPLSNIANEGNEETQNGNNDNNDSIQIVGPISMRGPSNDSGVNSVHGSNKSLSTTSSLDNVVENSEEDSPIATINISNSSSSFNDSPDIVGPISHRRPINDSGVAAFSENEAVASSSWDFNLANDSWIEPHNNENRFLISLSNLSHFKNTDDDYEHSEPSL</sequence>
<reference evidence="3" key="1">
    <citation type="submission" date="2020-05" db="UniProtKB">
        <authorList>
            <consortium name="EnsemblMetazoa"/>
        </authorList>
    </citation>
    <scope>IDENTIFICATION</scope>
    <source>
        <strain evidence="3">USDA</strain>
    </source>
</reference>
<keyword evidence="1" id="KW-0175">Coiled coil</keyword>
<gene>
    <name evidence="3" type="primary">106090772</name>
</gene>
<proteinExistence type="predicted"/>
<keyword evidence="4" id="KW-1185">Reference proteome</keyword>
<feature type="compositionally biased region" description="Polar residues" evidence="2">
    <location>
        <begin position="242"/>
        <end position="270"/>
    </location>
</feature>
<dbReference type="EnsemblMetazoa" id="SCAU010598-RA">
    <property type="protein sequence ID" value="SCAU010598-PA"/>
    <property type="gene ID" value="SCAU010598"/>
</dbReference>
<organism evidence="3 4">
    <name type="scientific">Stomoxys calcitrans</name>
    <name type="common">Stable fly</name>
    <name type="synonym">Conops calcitrans</name>
    <dbReference type="NCBI Taxonomy" id="35570"/>
    <lineage>
        <taxon>Eukaryota</taxon>
        <taxon>Metazoa</taxon>
        <taxon>Ecdysozoa</taxon>
        <taxon>Arthropoda</taxon>
        <taxon>Hexapoda</taxon>
        <taxon>Insecta</taxon>
        <taxon>Pterygota</taxon>
        <taxon>Neoptera</taxon>
        <taxon>Endopterygota</taxon>
        <taxon>Diptera</taxon>
        <taxon>Brachycera</taxon>
        <taxon>Muscomorpha</taxon>
        <taxon>Muscoidea</taxon>
        <taxon>Muscidae</taxon>
        <taxon>Stomoxys</taxon>
    </lineage>
</organism>
<evidence type="ECO:0000256" key="2">
    <source>
        <dbReference type="SAM" id="MobiDB-lite"/>
    </source>
</evidence>
<feature type="region of interest" description="Disordered" evidence="2">
    <location>
        <begin position="213"/>
        <end position="290"/>
    </location>
</feature>
<evidence type="ECO:0000313" key="3">
    <source>
        <dbReference type="EnsemblMetazoa" id="SCAU010598-PA"/>
    </source>
</evidence>
<dbReference type="Proteomes" id="UP000095300">
    <property type="component" value="Unassembled WGS sequence"/>
</dbReference>
<feature type="coiled-coil region" evidence="1">
    <location>
        <begin position="36"/>
        <end position="89"/>
    </location>
</feature>